<dbReference type="SUPFAM" id="SSF48150">
    <property type="entry name" value="DNA-glycosylase"/>
    <property type="match status" value="1"/>
</dbReference>
<dbReference type="PANTHER" id="PTHR42944">
    <property type="entry name" value="ADENINE DNA GLYCOSYLASE"/>
    <property type="match status" value="1"/>
</dbReference>
<evidence type="ECO:0000256" key="7">
    <source>
        <dbReference type="ARBA" id="ARBA00022723"/>
    </source>
</evidence>
<dbReference type="SMART" id="SM00525">
    <property type="entry name" value="FES"/>
    <property type="match status" value="1"/>
</dbReference>
<dbReference type="STRING" id="478744.SAMN05444359_10830"/>
<dbReference type="EC" id="3.2.2.31" evidence="4 14"/>
<dbReference type="Pfam" id="PF00730">
    <property type="entry name" value="HhH-GPD"/>
    <property type="match status" value="1"/>
</dbReference>
<dbReference type="CDD" id="cd03431">
    <property type="entry name" value="NUDIX_DNA_Glycosylase_C-MutY"/>
    <property type="match status" value="1"/>
</dbReference>
<evidence type="ECO:0000256" key="6">
    <source>
        <dbReference type="ARBA" id="ARBA00022485"/>
    </source>
</evidence>
<keyword evidence="7" id="KW-0479">Metal-binding</keyword>
<evidence type="ECO:0000313" key="17">
    <source>
        <dbReference type="Proteomes" id="UP000199021"/>
    </source>
</evidence>
<dbReference type="InterPro" id="IPR015797">
    <property type="entry name" value="NUDIX_hydrolase-like_dom_sf"/>
</dbReference>
<evidence type="ECO:0000256" key="11">
    <source>
        <dbReference type="ARBA" id="ARBA00023014"/>
    </source>
</evidence>
<dbReference type="Pfam" id="PF14815">
    <property type="entry name" value="NUDIX_4"/>
    <property type="match status" value="1"/>
</dbReference>
<evidence type="ECO:0000256" key="5">
    <source>
        <dbReference type="ARBA" id="ARBA00022023"/>
    </source>
</evidence>
<proteinExistence type="inferred from homology"/>
<evidence type="ECO:0000256" key="4">
    <source>
        <dbReference type="ARBA" id="ARBA00012045"/>
    </source>
</evidence>
<dbReference type="InParanoid" id="A0A1H9EZZ3"/>
<keyword evidence="17" id="KW-1185">Reference proteome</keyword>
<keyword evidence="11" id="KW-0411">Iron-sulfur</keyword>
<dbReference type="NCBIfam" id="TIGR01084">
    <property type="entry name" value="mutY"/>
    <property type="match status" value="1"/>
</dbReference>
<dbReference type="GO" id="GO:0051539">
    <property type="term" value="F:4 iron, 4 sulfur cluster binding"/>
    <property type="evidence" value="ECO:0007669"/>
    <property type="project" value="UniProtKB-UniRule"/>
</dbReference>
<dbReference type="FunCoup" id="A0A1H9EZZ3">
    <property type="interactions" value="484"/>
</dbReference>
<evidence type="ECO:0000256" key="8">
    <source>
        <dbReference type="ARBA" id="ARBA00022763"/>
    </source>
</evidence>
<dbReference type="AlphaFoldDB" id="A0A1H9EZZ3"/>
<evidence type="ECO:0000256" key="2">
    <source>
        <dbReference type="ARBA" id="ARBA00002933"/>
    </source>
</evidence>
<dbReference type="GO" id="GO:0006298">
    <property type="term" value="P:mismatch repair"/>
    <property type="evidence" value="ECO:0007669"/>
    <property type="project" value="TreeGrafter"/>
</dbReference>
<dbReference type="InterPro" id="IPR003265">
    <property type="entry name" value="HhH-GPD_domain"/>
</dbReference>
<dbReference type="Gene3D" id="1.10.340.30">
    <property type="entry name" value="Hypothetical protein, domain 2"/>
    <property type="match status" value="1"/>
</dbReference>
<dbReference type="GO" id="GO:0035485">
    <property type="term" value="F:adenine/guanine mispair binding"/>
    <property type="evidence" value="ECO:0007669"/>
    <property type="project" value="TreeGrafter"/>
</dbReference>
<keyword evidence="6" id="KW-0004">4Fe-4S</keyword>
<dbReference type="InterPro" id="IPR000445">
    <property type="entry name" value="HhH_motif"/>
</dbReference>
<evidence type="ECO:0000256" key="9">
    <source>
        <dbReference type="ARBA" id="ARBA00022801"/>
    </source>
</evidence>
<accession>A0A1H9EZZ3</accession>
<dbReference type="PROSITE" id="PS01155">
    <property type="entry name" value="ENDONUCLEASE_III_2"/>
    <property type="match status" value="1"/>
</dbReference>
<gene>
    <name evidence="16" type="ORF">SAMN05444359_10830</name>
</gene>
<name>A0A1H9EZZ3_9BACT</name>
<dbReference type="InterPro" id="IPR023170">
    <property type="entry name" value="HhH_base_excis_C"/>
</dbReference>
<sequence>MEEPDWSFFRESLLKWYRADRRPMPWKAIDNPYHIWLSEIILQQTRVAQGLPYFERFVAAFPTVNELAAAEDDVVMKLWEGLGYYSRARNLLKAARMVAFEFGGEFPDTYAGLLKLPGVGPYTAAAIASFAFDRQVAVLDGNVFRILSRYTNDSTPIDTGKGKKHYQMLVDDALGDTSAKRFNQAIMDFGALVCTPKKALCESCPMAARCAAYRVATVYERPLKEKKLKRRNRHFHYLVISDDKERTIIEQRLDKDIWQNLYQFPLLETNSSDVETSSLATHQDWPEFLPAGELTFVKRSRPFKQQLTHQTIMATFHQFQWKAMPKKVSAAQVVKNKLLVNFAFPRLINKFFADKSLLLDLF</sequence>
<dbReference type="FunFam" id="1.10.340.30:FF:000002">
    <property type="entry name" value="Adenine DNA glycosylase"/>
    <property type="match status" value="1"/>
</dbReference>
<keyword evidence="12" id="KW-0234">DNA repair</keyword>
<organism evidence="16 17">
    <name type="scientific">Neolewinella agarilytica</name>
    <dbReference type="NCBI Taxonomy" id="478744"/>
    <lineage>
        <taxon>Bacteria</taxon>
        <taxon>Pseudomonadati</taxon>
        <taxon>Bacteroidota</taxon>
        <taxon>Saprospiria</taxon>
        <taxon>Saprospirales</taxon>
        <taxon>Lewinellaceae</taxon>
        <taxon>Neolewinella</taxon>
    </lineage>
</organism>
<dbReference type="GO" id="GO:0032357">
    <property type="term" value="F:oxidized purine DNA binding"/>
    <property type="evidence" value="ECO:0007669"/>
    <property type="project" value="TreeGrafter"/>
</dbReference>
<keyword evidence="13 14" id="KW-0326">Glycosidase</keyword>
<dbReference type="SMART" id="SM00478">
    <property type="entry name" value="ENDO3c"/>
    <property type="match status" value="1"/>
</dbReference>
<evidence type="ECO:0000256" key="13">
    <source>
        <dbReference type="ARBA" id="ARBA00023295"/>
    </source>
</evidence>
<evidence type="ECO:0000256" key="12">
    <source>
        <dbReference type="ARBA" id="ARBA00023204"/>
    </source>
</evidence>
<comment type="catalytic activity">
    <reaction evidence="1 14">
        <text>Hydrolyzes free adenine bases from 7,8-dihydro-8-oxoguanine:adenine mismatched double-stranded DNA, leaving an apurinic site.</text>
        <dbReference type="EC" id="3.2.2.31"/>
    </reaction>
</comment>
<evidence type="ECO:0000256" key="14">
    <source>
        <dbReference type="RuleBase" id="RU365096"/>
    </source>
</evidence>
<keyword evidence="9" id="KW-0378">Hydrolase</keyword>
<comment type="similarity">
    <text evidence="3 14">Belongs to the Nth/MutY family.</text>
</comment>
<dbReference type="CDD" id="cd00056">
    <property type="entry name" value="ENDO3c"/>
    <property type="match status" value="1"/>
</dbReference>
<dbReference type="PANTHER" id="PTHR42944:SF1">
    <property type="entry name" value="ADENINE DNA GLYCOSYLASE"/>
    <property type="match status" value="1"/>
</dbReference>
<dbReference type="InterPro" id="IPR005760">
    <property type="entry name" value="A/G_AdeGlyc_MutY"/>
</dbReference>
<evidence type="ECO:0000256" key="10">
    <source>
        <dbReference type="ARBA" id="ARBA00023004"/>
    </source>
</evidence>
<dbReference type="Pfam" id="PF00633">
    <property type="entry name" value="HHH"/>
    <property type="match status" value="1"/>
</dbReference>
<dbReference type="InterPro" id="IPR011257">
    <property type="entry name" value="DNA_glycosylase"/>
</dbReference>
<dbReference type="Gene3D" id="1.10.1670.10">
    <property type="entry name" value="Helix-hairpin-Helix base-excision DNA repair enzymes (C-terminal)"/>
    <property type="match status" value="1"/>
</dbReference>
<evidence type="ECO:0000256" key="1">
    <source>
        <dbReference type="ARBA" id="ARBA00000843"/>
    </source>
</evidence>
<dbReference type="InterPro" id="IPR029119">
    <property type="entry name" value="MutY_C"/>
</dbReference>
<reference evidence="17" key="1">
    <citation type="submission" date="2016-10" db="EMBL/GenBank/DDBJ databases">
        <authorList>
            <person name="Varghese N."/>
            <person name="Submissions S."/>
        </authorList>
    </citation>
    <scope>NUCLEOTIDE SEQUENCE [LARGE SCALE GENOMIC DNA]</scope>
    <source>
        <strain evidence="17">DSM 24740</strain>
    </source>
</reference>
<evidence type="ECO:0000256" key="3">
    <source>
        <dbReference type="ARBA" id="ARBA00008343"/>
    </source>
</evidence>
<dbReference type="InterPro" id="IPR044298">
    <property type="entry name" value="MIG/MutY"/>
</dbReference>
<keyword evidence="8 14" id="KW-0227">DNA damage</keyword>
<comment type="function">
    <text evidence="2">Adenine glycosylase active on G-A mispairs. MutY also corrects error-prone DNA synthesis past GO lesions which are due to the oxidatively damaged form of guanine: 7,8-dihydro-8-oxoguanine (8-oxo-dGTP).</text>
</comment>
<protein>
    <recommendedName>
        <fullName evidence="5 14">Adenine DNA glycosylase</fullName>
        <ecNumber evidence="4 14">3.2.2.31</ecNumber>
    </recommendedName>
</protein>
<keyword evidence="10 14" id="KW-0408">Iron</keyword>
<dbReference type="EMBL" id="FOFB01000008">
    <property type="protein sequence ID" value="SEQ31177.1"/>
    <property type="molecule type" value="Genomic_DNA"/>
</dbReference>
<dbReference type="GO" id="GO:0034039">
    <property type="term" value="F:8-oxo-7,8-dihydroguanine DNA N-glycosylase activity"/>
    <property type="evidence" value="ECO:0007669"/>
    <property type="project" value="TreeGrafter"/>
</dbReference>
<comment type="cofactor">
    <cofactor evidence="14">
        <name>[4Fe-4S] cluster</name>
        <dbReference type="ChEBI" id="CHEBI:49883"/>
    </cofactor>
    <text evidence="14">Binds 1 [4Fe-4S] cluster.</text>
</comment>
<feature type="domain" description="HhH-GPD" evidence="15">
    <location>
        <begin position="41"/>
        <end position="192"/>
    </location>
</feature>
<dbReference type="GO" id="GO:0000701">
    <property type="term" value="F:purine-specific mismatch base pair DNA N-glycosylase activity"/>
    <property type="evidence" value="ECO:0007669"/>
    <property type="project" value="UniProtKB-EC"/>
</dbReference>
<evidence type="ECO:0000313" key="16">
    <source>
        <dbReference type="EMBL" id="SEQ31177.1"/>
    </source>
</evidence>
<dbReference type="InterPro" id="IPR004036">
    <property type="entry name" value="Endonuclease-III-like_CS2"/>
</dbReference>
<dbReference type="InterPro" id="IPR003651">
    <property type="entry name" value="Endonuclease3_FeS-loop_motif"/>
</dbReference>
<dbReference type="SUPFAM" id="SSF55811">
    <property type="entry name" value="Nudix"/>
    <property type="match status" value="1"/>
</dbReference>
<dbReference type="Proteomes" id="UP000199021">
    <property type="component" value="Unassembled WGS sequence"/>
</dbReference>
<evidence type="ECO:0000259" key="15">
    <source>
        <dbReference type="SMART" id="SM00478"/>
    </source>
</evidence>
<dbReference type="OrthoDB" id="9802365at2"/>
<dbReference type="GO" id="GO:0046872">
    <property type="term" value="F:metal ion binding"/>
    <property type="evidence" value="ECO:0007669"/>
    <property type="project" value="UniProtKB-UniRule"/>
</dbReference>
<dbReference type="GO" id="GO:0006284">
    <property type="term" value="P:base-excision repair"/>
    <property type="evidence" value="ECO:0007669"/>
    <property type="project" value="UniProtKB-UniRule"/>
</dbReference>
<dbReference type="RefSeq" id="WP_090167390.1">
    <property type="nucleotide sequence ID" value="NZ_FOFB01000008.1"/>
</dbReference>